<dbReference type="PATRIC" id="fig|134605.3.peg.1232"/>
<dbReference type="EMBL" id="LRPX01000062">
    <property type="protein sequence ID" value="KXA13680.1"/>
    <property type="molecule type" value="Genomic_DNA"/>
</dbReference>
<proteinExistence type="predicted"/>
<dbReference type="AlphaFoldDB" id="A0A133NBM9"/>
<evidence type="ECO:0000313" key="1">
    <source>
        <dbReference type="EMBL" id="KXA13680.1"/>
    </source>
</evidence>
<protein>
    <submittedName>
        <fullName evidence="1">Uncharacterized protein</fullName>
    </submittedName>
</protein>
<reference evidence="2" key="1">
    <citation type="submission" date="2016-01" db="EMBL/GenBank/DDBJ databases">
        <authorList>
            <person name="Mitreva M."/>
            <person name="Pepin K.H."/>
            <person name="Mihindukulasuriya K.A."/>
            <person name="Fulton R."/>
            <person name="Fronick C."/>
            <person name="O'Laughlin M."/>
            <person name="Miner T."/>
            <person name="Herter B."/>
            <person name="Rosa B.A."/>
            <person name="Cordes M."/>
            <person name="Tomlinson C."/>
            <person name="Wollam A."/>
            <person name="Palsikar V.B."/>
            <person name="Mardis E.R."/>
            <person name="Wilson R.K."/>
        </authorList>
    </citation>
    <scope>NUCLEOTIDE SEQUENCE [LARGE SCALE GENOMIC DNA]</scope>
    <source>
        <strain evidence="2">CMW8396</strain>
    </source>
</reference>
<organism evidence="1 2">
    <name type="scientific">Fusobacterium equinum</name>
    <dbReference type="NCBI Taxonomy" id="134605"/>
    <lineage>
        <taxon>Bacteria</taxon>
        <taxon>Fusobacteriati</taxon>
        <taxon>Fusobacteriota</taxon>
        <taxon>Fusobacteriia</taxon>
        <taxon>Fusobacteriales</taxon>
        <taxon>Fusobacteriaceae</taxon>
        <taxon>Fusobacterium</taxon>
    </lineage>
</organism>
<accession>A0A133NBM9</accession>
<dbReference type="Proteomes" id="UP000070617">
    <property type="component" value="Unassembled WGS sequence"/>
</dbReference>
<name>A0A133NBM9_9FUSO</name>
<comment type="caution">
    <text evidence="1">The sequence shown here is derived from an EMBL/GenBank/DDBJ whole genome shotgun (WGS) entry which is preliminary data.</text>
</comment>
<sequence>MFFFIIPYSSSFVYRFLLTIQKNISKIYNYHWKLVWRKKR</sequence>
<keyword evidence="2" id="KW-1185">Reference proteome</keyword>
<gene>
    <name evidence="1" type="ORF">HMPREF3206_01246</name>
</gene>
<evidence type="ECO:0000313" key="2">
    <source>
        <dbReference type="Proteomes" id="UP000070617"/>
    </source>
</evidence>